<evidence type="ECO:0000256" key="1">
    <source>
        <dbReference type="ARBA" id="ARBA00022553"/>
    </source>
</evidence>
<feature type="domain" description="OmpR/PhoB-type" evidence="9">
    <location>
        <begin position="153"/>
        <end position="251"/>
    </location>
</feature>
<dbReference type="CDD" id="cd00383">
    <property type="entry name" value="trans_reg_C"/>
    <property type="match status" value="1"/>
</dbReference>
<dbReference type="PANTHER" id="PTHR48111">
    <property type="entry name" value="REGULATOR OF RPOS"/>
    <property type="match status" value="1"/>
</dbReference>
<dbReference type="Proteomes" id="UP000618591">
    <property type="component" value="Unassembled WGS sequence"/>
</dbReference>
<sequence>MSPVTSGLAPLGTLAYSALTNCCIAESQTMRILLIEDDDTVAAPLIDALSRRGVSVDRASRAEEAEDCLAAIDYAAILLDLGLPDGDGIALLARMRRNGDNRPVLVLTARGSIDARILGLNEGADEYMVKPFDVDELHARLLAVLRRRDGYAGKSLRCGALELEMQTRTASIGSKPLALSVRETQLLEQLMRRAGKVVVKRVVEDQLFGLDGDLGSNAVEVYVHRLRKKLEDVASGVRIETVRGVGYMLVPVA</sequence>
<dbReference type="EMBL" id="BMDW01000002">
    <property type="protein sequence ID" value="GGA37814.1"/>
    <property type="molecule type" value="Genomic_DNA"/>
</dbReference>
<evidence type="ECO:0000256" key="5">
    <source>
        <dbReference type="ARBA" id="ARBA00023163"/>
    </source>
</evidence>
<reference evidence="11" key="1">
    <citation type="journal article" date="2019" name="Int. J. Syst. Evol. Microbiol.">
        <title>The Global Catalogue of Microorganisms (GCM) 10K type strain sequencing project: providing services to taxonomists for standard genome sequencing and annotation.</title>
        <authorList>
            <consortium name="The Broad Institute Genomics Platform"/>
            <consortium name="The Broad Institute Genome Sequencing Center for Infectious Disease"/>
            <person name="Wu L."/>
            <person name="Ma J."/>
        </authorList>
    </citation>
    <scope>NUCLEOTIDE SEQUENCE [LARGE SCALE GENOMIC DNA]</scope>
    <source>
        <strain evidence="11">CGMCC 1.10106</strain>
    </source>
</reference>
<feature type="modified residue" description="4-aspartylphosphate" evidence="6">
    <location>
        <position position="80"/>
    </location>
</feature>
<keyword evidence="11" id="KW-1185">Reference proteome</keyword>
<dbReference type="PROSITE" id="PS50110">
    <property type="entry name" value="RESPONSE_REGULATORY"/>
    <property type="match status" value="1"/>
</dbReference>
<name>A0ABQ1G6T6_9SPHN</name>
<gene>
    <name evidence="10" type="ORF">GCM10011395_05170</name>
</gene>
<keyword evidence="2" id="KW-0902">Two-component regulatory system</keyword>
<dbReference type="Pfam" id="PF00072">
    <property type="entry name" value="Response_reg"/>
    <property type="match status" value="1"/>
</dbReference>
<dbReference type="Gene3D" id="1.10.10.10">
    <property type="entry name" value="Winged helix-like DNA-binding domain superfamily/Winged helix DNA-binding domain"/>
    <property type="match status" value="1"/>
</dbReference>
<feature type="domain" description="Response regulatory" evidence="8">
    <location>
        <begin position="31"/>
        <end position="145"/>
    </location>
</feature>
<dbReference type="InterPro" id="IPR001789">
    <property type="entry name" value="Sig_transdc_resp-reg_receiver"/>
</dbReference>
<keyword evidence="5" id="KW-0804">Transcription</keyword>
<keyword evidence="4 7" id="KW-0238">DNA-binding</keyword>
<dbReference type="InterPro" id="IPR036388">
    <property type="entry name" value="WH-like_DNA-bd_sf"/>
</dbReference>
<feature type="DNA-binding region" description="OmpR/PhoB-type" evidence="7">
    <location>
        <begin position="153"/>
        <end position="251"/>
    </location>
</feature>
<dbReference type="GO" id="GO:0003677">
    <property type="term" value="F:DNA binding"/>
    <property type="evidence" value="ECO:0007669"/>
    <property type="project" value="UniProtKB-KW"/>
</dbReference>
<evidence type="ECO:0000256" key="4">
    <source>
        <dbReference type="ARBA" id="ARBA00023125"/>
    </source>
</evidence>
<dbReference type="Gene3D" id="3.40.50.2300">
    <property type="match status" value="1"/>
</dbReference>
<dbReference type="Pfam" id="PF00486">
    <property type="entry name" value="Trans_reg_C"/>
    <property type="match status" value="1"/>
</dbReference>
<evidence type="ECO:0000259" key="9">
    <source>
        <dbReference type="PROSITE" id="PS51755"/>
    </source>
</evidence>
<comment type="caution">
    <text evidence="10">The sequence shown here is derived from an EMBL/GenBank/DDBJ whole genome shotgun (WGS) entry which is preliminary data.</text>
</comment>
<evidence type="ECO:0000256" key="6">
    <source>
        <dbReference type="PROSITE-ProRule" id="PRU00169"/>
    </source>
</evidence>
<evidence type="ECO:0000259" key="8">
    <source>
        <dbReference type="PROSITE" id="PS50110"/>
    </source>
</evidence>
<accession>A0ABQ1G6T6</accession>
<protein>
    <submittedName>
        <fullName evidence="10">DNA-binding response regulator</fullName>
    </submittedName>
</protein>
<dbReference type="SUPFAM" id="SSF52172">
    <property type="entry name" value="CheY-like"/>
    <property type="match status" value="1"/>
</dbReference>
<evidence type="ECO:0000313" key="10">
    <source>
        <dbReference type="EMBL" id="GGA37814.1"/>
    </source>
</evidence>
<dbReference type="SMART" id="SM00448">
    <property type="entry name" value="REC"/>
    <property type="match status" value="1"/>
</dbReference>
<evidence type="ECO:0000256" key="3">
    <source>
        <dbReference type="ARBA" id="ARBA00023015"/>
    </source>
</evidence>
<evidence type="ECO:0000313" key="11">
    <source>
        <dbReference type="Proteomes" id="UP000618591"/>
    </source>
</evidence>
<dbReference type="SMART" id="SM00862">
    <property type="entry name" value="Trans_reg_C"/>
    <property type="match status" value="1"/>
</dbReference>
<dbReference type="PANTHER" id="PTHR48111:SF1">
    <property type="entry name" value="TWO-COMPONENT RESPONSE REGULATOR ORR33"/>
    <property type="match status" value="1"/>
</dbReference>
<keyword evidence="1 6" id="KW-0597">Phosphoprotein</keyword>
<keyword evidence="3" id="KW-0805">Transcription regulation</keyword>
<dbReference type="InterPro" id="IPR011006">
    <property type="entry name" value="CheY-like_superfamily"/>
</dbReference>
<dbReference type="PROSITE" id="PS51755">
    <property type="entry name" value="OMPR_PHOB"/>
    <property type="match status" value="1"/>
</dbReference>
<evidence type="ECO:0000256" key="7">
    <source>
        <dbReference type="PROSITE-ProRule" id="PRU01091"/>
    </source>
</evidence>
<dbReference type="InterPro" id="IPR039420">
    <property type="entry name" value="WalR-like"/>
</dbReference>
<dbReference type="InterPro" id="IPR001867">
    <property type="entry name" value="OmpR/PhoB-type_DNA-bd"/>
</dbReference>
<organism evidence="10 11">
    <name type="scientific">Sphingomonas psychrolutea</name>
    <dbReference type="NCBI Taxonomy" id="1259676"/>
    <lineage>
        <taxon>Bacteria</taxon>
        <taxon>Pseudomonadati</taxon>
        <taxon>Pseudomonadota</taxon>
        <taxon>Alphaproteobacteria</taxon>
        <taxon>Sphingomonadales</taxon>
        <taxon>Sphingomonadaceae</taxon>
        <taxon>Sphingomonas</taxon>
    </lineage>
</organism>
<evidence type="ECO:0000256" key="2">
    <source>
        <dbReference type="ARBA" id="ARBA00023012"/>
    </source>
</evidence>
<proteinExistence type="predicted"/>